<dbReference type="Proteomes" id="UP001302745">
    <property type="component" value="Unassembled WGS sequence"/>
</dbReference>
<dbReference type="AlphaFoldDB" id="A0AAN6VJ96"/>
<accession>A0AAN6VJ96</accession>
<organism evidence="1 2">
    <name type="scientific">Chaetomidium leptoderma</name>
    <dbReference type="NCBI Taxonomy" id="669021"/>
    <lineage>
        <taxon>Eukaryota</taxon>
        <taxon>Fungi</taxon>
        <taxon>Dikarya</taxon>
        <taxon>Ascomycota</taxon>
        <taxon>Pezizomycotina</taxon>
        <taxon>Sordariomycetes</taxon>
        <taxon>Sordariomycetidae</taxon>
        <taxon>Sordariales</taxon>
        <taxon>Chaetomiaceae</taxon>
        <taxon>Chaetomidium</taxon>
    </lineage>
</organism>
<protein>
    <submittedName>
        <fullName evidence="1">Uncharacterized protein</fullName>
    </submittedName>
</protein>
<dbReference type="EMBL" id="MU856979">
    <property type="protein sequence ID" value="KAK4152309.1"/>
    <property type="molecule type" value="Genomic_DNA"/>
</dbReference>
<evidence type="ECO:0000313" key="1">
    <source>
        <dbReference type="EMBL" id="KAK4152309.1"/>
    </source>
</evidence>
<proteinExistence type="predicted"/>
<reference evidence="1" key="2">
    <citation type="submission" date="2023-05" db="EMBL/GenBank/DDBJ databases">
        <authorList>
            <consortium name="Lawrence Berkeley National Laboratory"/>
            <person name="Steindorff A."/>
            <person name="Hensen N."/>
            <person name="Bonometti L."/>
            <person name="Westerberg I."/>
            <person name="Brannstrom I.O."/>
            <person name="Guillou S."/>
            <person name="Cros-Aarteil S."/>
            <person name="Calhoun S."/>
            <person name="Haridas S."/>
            <person name="Kuo A."/>
            <person name="Mondo S."/>
            <person name="Pangilinan J."/>
            <person name="Riley R."/>
            <person name="Labutti K."/>
            <person name="Andreopoulos B."/>
            <person name="Lipzen A."/>
            <person name="Chen C."/>
            <person name="Yanf M."/>
            <person name="Daum C."/>
            <person name="Ng V."/>
            <person name="Clum A."/>
            <person name="Ohm R."/>
            <person name="Martin F."/>
            <person name="Silar P."/>
            <person name="Natvig D."/>
            <person name="Lalanne C."/>
            <person name="Gautier V."/>
            <person name="Ament-Velasquez S.L."/>
            <person name="Kruys A."/>
            <person name="Hutchinson M.I."/>
            <person name="Powell A.J."/>
            <person name="Barry K."/>
            <person name="Miller A.N."/>
            <person name="Grigoriev I.V."/>
            <person name="Debuchy R."/>
            <person name="Gladieux P."/>
            <person name="Thoren M.H."/>
            <person name="Johannesson H."/>
        </authorList>
    </citation>
    <scope>NUCLEOTIDE SEQUENCE</scope>
    <source>
        <strain evidence="1">CBS 538.74</strain>
    </source>
</reference>
<comment type="caution">
    <text evidence="1">The sequence shown here is derived from an EMBL/GenBank/DDBJ whole genome shotgun (WGS) entry which is preliminary data.</text>
</comment>
<name>A0AAN6VJ96_9PEZI</name>
<sequence>MANEANANAAANYEDMGGDSAWDDTYGLGTVLAVELGLGKPKPLMGRLNNYGGGQCIFEPASKPGELYMWQSEVSEVDRITSPATLADIKQLISTGKISALKLETVVRPTTDVQKAHMTAHLAAL</sequence>
<evidence type="ECO:0000313" key="2">
    <source>
        <dbReference type="Proteomes" id="UP001302745"/>
    </source>
</evidence>
<reference evidence="1" key="1">
    <citation type="journal article" date="2023" name="Mol. Phylogenet. Evol.">
        <title>Genome-scale phylogeny and comparative genomics of the fungal order Sordariales.</title>
        <authorList>
            <person name="Hensen N."/>
            <person name="Bonometti L."/>
            <person name="Westerberg I."/>
            <person name="Brannstrom I.O."/>
            <person name="Guillou S."/>
            <person name="Cros-Aarteil S."/>
            <person name="Calhoun S."/>
            <person name="Haridas S."/>
            <person name="Kuo A."/>
            <person name="Mondo S."/>
            <person name="Pangilinan J."/>
            <person name="Riley R."/>
            <person name="LaButti K."/>
            <person name="Andreopoulos B."/>
            <person name="Lipzen A."/>
            <person name="Chen C."/>
            <person name="Yan M."/>
            <person name="Daum C."/>
            <person name="Ng V."/>
            <person name="Clum A."/>
            <person name="Steindorff A."/>
            <person name="Ohm R.A."/>
            <person name="Martin F."/>
            <person name="Silar P."/>
            <person name="Natvig D.O."/>
            <person name="Lalanne C."/>
            <person name="Gautier V."/>
            <person name="Ament-Velasquez S.L."/>
            <person name="Kruys A."/>
            <person name="Hutchinson M.I."/>
            <person name="Powell A.J."/>
            <person name="Barry K."/>
            <person name="Miller A.N."/>
            <person name="Grigoriev I.V."/>
            <person name="Debuchy R."/>
            <person name="Gladieux P."/>
            <person name="Hiltunen Thoren M."/>
            <person name="Johannesson H."/>
        </authorList>
    </citation>
    <scope>NUCLEOTIDE SEQUENCE</scope>
    <source>
        <strain evidence="1">CBS 538.74</strain>
    </source>
</reference>
<keyword evidence="2" id="KW-1185">Reference proteome</keyword>
<gene>
    <name evidence="1" type="ORF">C8A00DRAFT_44613</name>
</gene>